<protein>
    <submittedName>
        <fullName evidence="10">PDGF and VEGF related factor 1</fullName>
    </submittedName>
</protein>
<proteinExistence type="evidence at transcript level"/>
<dbReference type="Pfam" id="PF03128">
    <property type="entry name" value="CXCXC"/>
    <property type="match status" value="1"/>
</dbReference>
<dbReference type="GO" id="GO:0008083">
    <property type="term" value="F:growth factor activity"/>
    <property type="evidence" value="ECO:0007669"/>
    <property type="project" value="UniProtKB-KW"/>
</dbReference>
<keyword evidence="4" id="KW-0732">Signal</keyword>
<dbReference type="AlphaFoldDB" id="A0A223M039"/>
<dbReference type="GO" id="GO:0070851">
    <property type="term" value="F:growth factor receptor binding"/>
    <property type="evidence" value="ECO:0007669"/>
    <property type="project" value="TreeGrafter"/>
</dbReference>
<evidence type="ECO:0000256" key="1">
    <source>
        <dbReference type="ARBA" id="ARBA00004613"/>
    </source>
</evidence>
<comment type="similarity">
    <text evidence="2 7">Belongs to the PDGF/VEGF growth factor family.</text>
</comment>
<evidence type="ECO:0000256" key="7">
    <source>
        <dbReference type="RuleBase" id="RU003818"/>
    </source>
</evidence>
<dbReference type="SUPFAM" id="SSF57501">
    <property type="entry name" value="Cystine-knot cytokines"/>
    <property type="match status" value="1"/>
</dbReference>
<dbReference type="SMART" id="SM00141">
    <property type="entry name" value="PDGF"/>
    <property type="match status" value="1"/>
</dbReference>
<organism evidence="10">
    <name type="scientific">Pacifastacus leniusculus</name>
    <name type="common">Signal crayfish</name>
    <dbReference type="NCBI Taxonomy" id="6720"/>
    <lineage>
        <taxon>Eukaryota</taxon>
        <taxon>Metazoa</taxon>
        <taxon>Ecdysozoa</taxon>
        <taxon>Arthropoda</taxon>
        <taxon>Crustacea</taxon>
        <taxon>Multicrustacea</taxon>
        <taxon>Malacostraca</taxon>
        <taxon>Eumalacostraca</taxon>
        <taxon>Eucarida</taxon>
        <taxon>Decapoda</taxon>
        <taxon>Pleocyemata</taxon>
        <taxon>Astacidea</taxon>
        <taxon>Astacoidea</taxon>
        <taxon>Astacidae</taxon>
        <taxon>Pacifastacus</taxon>
    </lineage>
</organism>
<dbReference type="PANTHER" id="PTHR11633:SF1">
    <property type="entry name" value="LD28763P"/>
    <property type="match status" value="1"/>
</dbReference>
<feature type="domain" description="Platelet-derived growth factor (PDGF) family profile" evidence="9">
    <location>
        <begin position="163"/>
        <end position="262"/>
    </location>
</feature>
<comment type="subcellular location">
    <subcellularLocation>
        <location evidence="1">Secreted</location>
    </subcellularLocation>
</comment>
<evidence type="ECO:0000256" key="8">
    <source>
        <dbReference type="SAM" id="MobiDB-lite"/>
    </source>
</evidence>
<keyword evidence="3" id="KW-0964">Secreted</keyword>
<sequence length="326" mass="36856">MREFRDISGWLTVVVVVVSSAPRVLAVSKLYDNDGFSISRQYSTNDVYPNENVYSDLEPPKFSKAAALNMSQVTDLTELIMAYAKDKTICEYQSLRDLFMGQEASKKANMWWGRRCNGRRGKPVNQLPTTRTESTLIRYRRKSSDRAGPKRKRNSDMSPSDQKKLQALLKDKKVQCNPKKVVVELTNSDPHAVTLRPSCVYIKQCGGCCDSHHLECRPIQTKNKRFKVLAIDKRTTALAGPQAFRTVIVQEHKKCRCECKVRAEHCTGSQMYNGDACSCYCSPETRGNCPSGQVWDEKQCGCVCSDVSDCTTGRFFDHATCRCLRN</sequence>
<dbReference type="InterPro" id="IPR000072">
    <property type="entry name" value="PDGF/VEGF_dom"/>
</dbReference>
<dbReference type="Pfam" id="PF00341">
    <property type="entry name" value="PDGF"/>
    <property type="match status" value="1"/>
</dbReference>
<dbReference type="GO" id="GO:0051781">
    <property type="term" value="P:positive regulation of cell division"/>
    <property type="evidence" value="ECO:0007669"/>
    <property type="project" value="UniProtKB-KW"/>
</dbReference>
<evidence type="ECO:0000256" key="2">
    <source>
        <dbReference type="ARBA" id="ARBA00006686"/>
    </source>
</evidence>
<dbReference type="PANTHER" id="PTHR11633">
    <property type="entry name" value="PLATELET-DERIVED GROWTH FACTOR"/>
    <property type="match status" value="1"/>
</dbReference>
<dbReference type="Gene3D" id="2.10.90.10">
    <property type="entry name" value="Cystine-knot cytokines"/>
    <property type="match status" value="1"/>
</dbReference>
<evidence type="ECO:0000256" key="4">
    <source>
        <dbReference type="ARBA" id="ARBA00022729"/>
    </source>
</evidence>
<evidence type="ECO:0000256" key="3">
    <source>
        <dbReference type="ARBA" id="ARBA00022525"/>
    </source>
</evidence>
<evidence type="ECO:0000313" key="10">
    <source>
        <dbReference type="EMBL" id="ASU10867.1"/>
    </source>
</evidence>
<name>A0A223M039_PACLE</name>
<dbReference type="PROSITE" id="PS50278">
    <property type="entry name" value="PDGF_2"/>
    <property type="match status" value="1"/>
</dbReference>
<gene>
    <name evidence="10" type="primary">PVF1</name>
</gene>
<dbReference type="InterPro" id="IPR004153">
    <property type="entry name" value="CXCXC_repeat"/>
</dbReference>
<evidence type="ECO:0000256" key="5">
    <source>
        <dbReference type="ARBA" id="ARBA00023030"/>
    </source>
</evidence>
<reference evidence="10" key="1">
    <citation type="submission" date="2017-01" db="EMBL/GenBank/DDBJ databases">
        <title>PDGF/VEGF related receptor (PVR) mediated extracellular transglutaminase activity in control hematopoiesis.</title>
        <authorList>
            <person name="Junkunlo K."/>
        </authorList>
    </citation>
    <scope>NUCLEOTIDE SEQUENCE</scope>
</reference>
<evidence type="ECO:0000259" key="9">
    <source>
        <dbReference type="PROSITE" id="PS50278"/>
    </source>
</evidence>
<dbReference type="GO" id="GO:0016020">
    <property type="term" value="C:membrane"/>
    <property type="evidence" value="ECO:0007669"/>
    <property type="project" value="InterPro"/>
</dbReference>
<dbReference type="GO" id="GO:0008284">
    <property type="term" value="P:positive regulation of cell population proliferation"/>
    <property type="evidence" value="ECO:0007669"/>
    <property type="project" value="TreeGrafter"/>
</dbReference>
<keyword evidence="5 7" id="KW-0339">Growth factor</keyword>
<accession>A0A223M039</accession>
<keyword evidence="6" id="KW-0497">Mitogen</keyword>
<evidence type="ECO:0000256" key="6">
    <source>
        <dbReference type="ARBA" id="ARBA00023246"/>
    </source>
</evidence>
<dbReference type="GO" id="GO:0005615">
    <property type="term" value="C:extracellular space"/>
    <property type="evidence" value="ECO:0007669"/>
    <property type="project" value="TreeGrafter"/>
</dbReference>
<dbReference type="EMBL" id="KY444651">
    <property type="protein sequence ID" value="ASU10867.1"/>
    <property type="molecule type" value="mRNA"/>
</dbReference>
<feature type="region of interest" description="Disordered" evidence="8">
    <location>
        <begin position="140"/>
        <end position="162"/>
    </location>
</feature>
<dbReference type="InterPro" id="IPR029034">
    <property type="entry name" value="Cystine-knot_cytokine"/>
</dbReference>